<name>A0A427XZV3_9TREE</name>
<gene>
    <name evidence="3" type="ORF">EHS24_005928</name>
</gene>
<evidence type="ECO:0000313" key="3">
    <source>
        <dbReference type="EMBL" id="RSH84408.1"/>
    </source>
</evidence>
<dbReference type="PROSITE" id="PS50097">
    <property type="entry name" value="BTB"/>
    <property type="match status" value="1"/>
</dbReference>
<keyword evidence="4" id="KW-1185">Reference proteome</keyword>
<dbReference type="InterPro" id="IPR000210">
    <property type="entry name" value="BTB/POZ_dom"/>
</dbReference>
<dbReference type="SUPFAM" id="SSF54695">
    <property type="entry name" value="POZ domain"/>
    <property type="match status" value="1"/>
</dbReference>
<comment type="caution">
    <text evidence="3">The sequence shown here is derived from an EMBL/GenBank/DDBJ whole genome shotgun (WGS) entry which is preliminary data.</text>
</comment>
<organism evidence="3 4">
    <name type="scientific">Apiotrichum porosum</name>
    <dbReference type="NCBI Taxonomy" id="105984"/>
    <lineage>
        <taxon>Eukaryota</taxon>
        <taxon>Fungi</taxon>
        <taxon>Dikarya</taxon>
        <taxon>Basidiomycota</taxon>
        <taxon>Agaricomycotina</taxon>
        <taxon>Tremellomycetes</taxon>
        <taxon>Trichosporonales</taxon>
        <taxon>Trichosporonaceae</taxon>
        <taxon>Apiotrichum</taxon>
    </lineage>
</organism>
<proteinExistence type="predicted"/>
<feature type="compositionally biased region" description="Low complexity" evidence="1">
    <location>
        <begin position="1"/>
        <end position="17"/>
    </location>
</feature>
<dbReference type="Gene3D" id="3.30.710.10">
    <property type="entry name" value="Potassium Channel Kv1.1, Chain A"/>
    <property type="match status" value="1"/>
</dbReference>
<dbReference type="RefSeq" id="XP_028477856.1">
    <property type="nucleotide sequence ID" value="XM_028621404.1"/>
</dbReference>
<protein>
    <recommendedName>
        <fullName evidence="2">BTB domain-containing protein</fullName>
    </recommendedName>
</protein>
<evidence type="ECO:0000313" key="4">
    <source>
        <dbReference type="Proteomes" id="UP000279236"/>
    </source>
</evidence>
<dbReference type="InterPro" id="IPR011333">
    <property type="entry name" value="SKP1/BTB/POZ_sf"/>
</dbReference>
<evidence type="ECO:0000259" key="2">
    <source>
        <dbReference type="PROSITE" id="PS50097"/>
    </source>
</evidence>
<dbReference type="AlphaFoldDB" id="A0A427XZV3"/>
<sequence length="341" mass="36611">MAAPGMATPTTTSSSSAVPDHSIDTTQPTTASEAGSSKGSTVDASTAFAVGLSGYIFNAGFCHQQWADVQVTFFNTSLKLHRLILARSPYLAHLLMNSMPGGSVQLLFTDDNITEEAVYVAIQHLYNPSLHLVSSSNARAVLATAYLFGAMPDLEQRAYSVVAESISAANVGELIHWLSARIPSNGFTFGSNIPGAPPITATDGWDTAPAMYGEWSTRLRHEVLDFLLRALPAQLMADGTPLHTNPHLLTAYAPLPFDLFKQVVESPELPISFIQDRFGFAKRAITQRKKLAQTQGGAGTPPGAQMEESVVLALKDDGDGMSVHITRKPKRSRAALWKTEG</sequence>
<dbReference type="STRING" id="105984.A0A427XZV3"/>
<dbReference type="PANTHER" id="PTHR47369">
    <property type="entry name" value="BTB/POZ DOMAIN-CONTAINING PROTEIN"/>
    <property type="match status" value="1"/>
</dbReference>
<feature type="compositionally biased region" description="Polar residues" evidence="1">
    <location>
        <begin position="24"/>
        <end position="40"/>
    </location>
</feature>
<feature type="domain" description="BTB" evidence="2">
    <location>
        <begin position="67"/>
        <end position="134"/>
    </location>
</feature>
<reference evidence="3 4" key="1">
    <citation type="submission" date="2018-11" db="EMBL/GenBank/DDBJ databases">
        <title>Genome sequence of Apiotrichum porosum DSM 27194.</title>
        <authorList>
            <person name="Aliyu H."/>
            <person name="Gorte O."/>
            <person name="Ochsenreither K."/>
        </authorList>
    </citation>
    <scope>NUCLEOTIDE SEQUENCE [LARGE SCALE GENOMIC DNA]</scope>
    <source>
        <strain evidence="3 4">DSM 27194</strain>
    </source>
</reference>
<dbReference type="EMBL" id="RSCE01000003">
    <property type="protein sequence ID" value="RSH84408.1"/>
    <property type="molecule type" value="Genomic_DNA"/>
</dbReference>
<dbReference type="PANTHER" id="PTHR47369:SF2">
    <property type="entry name" value="BTB_POZ DOMAIN-CONTAINING PROTEIN 2"/>
    <property type="match status" value="1"/>
</dbReference>
<dbReference type="GeneID" id="39590471"/>
<dbReference type="Proteomes" id="UP000279236">
    <property type="component" value="Unassembled WGS sequence"/>
</dbReference>
<feature type="region of interest" description="Disordered" evidence="1">
    <location>
        <begin position="1"/>
        <end position="40"/>
    </location>
</feature>
<evidence type="ECO:0000256" key="1">
    <source>
        <dbReference type="SAM" id="MobiDB-lite"/>
    </source>
</evidence>
<accession>A0A427XZV3</accession>
<dbReference type="OrthoDB" id="6359943at2759"/>